<keyword evidence="2" id="KW-1185">Reference proteome</keyword>
<reference evidence="1 2" key="1">
    <citation type="submission" date="2016-05" db="EMBL/GenBank/DDBJ databases">
        <title>A degradative enzymes factory behind the ericoid mycorrhizal symbiosis.</title>
        <authorList>
            <consortium name="DOE Joint Genome Institute"/>
            <person name="Martino E."/>
            <person name="Morin E."/>
            <person name="Grelet G."/>
            <person name="Kuo A."/>
            <person name="Kohler A."/>
            <person name="Daghino S."/>
            <person name="Barry K."/>
            <person name="Choi C."/>
            <person name="Cichocki N."/>
            <person name="Clum A."/>
            <person name="Copeland A."/>
            <person name="Hainaut M."/>
            <person name="Haridas S."/>
            <person name="Labutti K."/>
            <person name="Lindquist E."/>
            <person name="Lipzen A."/>
            <person name="Khouja H.-R."/>
            <person name="Murat C."/>
            <person name="Ohm R."/>
            <person name="Olson A."/>
            <person name="Spatafora J."/>
            <person name="Veneault-Fourrey C."/>
            <person name="Henrissat B."/>
            <person name="Grigoriev I."/>
            <person name="Martin F."/>
            <person name="Perotto S."/>
        </authorList>
    </citation>
    <scope>NUCLEOTIDE SEQUENCE [LARGE SCALE GENOMIC DNA]</scope>
    <source>
        <strain evidence="1 2">UAMH 7357</strain>
    </source>
</reference>
<organism evidence="1 2">
    <name type="scientific">Hyaloscypha hepaticicola</name>
    <dbReference type="NCBI Taxonomy" id="2082293"/>
    <lineage>
        <taxon>Eukaryota</taxon>
        <taxon>Fungi</taxon>
        <taxon>Dikarya</taxon>
        <taxon>Ascomycota</taxon>
        <taxon>Pezizomycotina</taxon>
        <taxon>Leotiomycetes</taxon>
        <taxon>Helotiales</taxon>
        <taxon>Hyaloscyphaceae</taxon>
        <taxon>Hyaloscypha</taxon>
    </lineage>
</organism>
<dbReference type="EMBL" id="KZ613524">
    <property type="protein sequence ID" value="PMD14140.1"/>
    <property type="molecule type" value="Genomic_DNA"/>
</dbReference>
<proteinExistence type="predicted"/>
<sequence length="156" mass="18290">MNKALRSALQREQDLLRFWTCVQFSIRNAYEGFNTLHARRLQMRSDPSEFQATRSTINLVTQLSPFNNFWTFSPKDHSHSPTRSCCHVKFKLYINTAEYLELPLYQYRVIDDVDCWYLDQESMIALKENIEGGDKRDWNSQTRKALPAACISLCAL</sequence>
<dbReference type="AlphaFoldDB" id="A0A2J6PJE6"/>
<name>A0A2J6PJE6_9HELO</name>
<dbReference type="Proteomes" id="UP000235672">
    <property type="component" value="Unassembled WGS sequence"/>
</dbReference>
<accession>A0A2J6PJE6</accession>
<protein>
    <submittedName>
        <fullName evidence="1">Uncharacterized protein</fullName>
    </submittedName>
</protein>
<evidence type="ECO:0000313" key="1">
    <source>
        <dbReference type="EMBL" id="PMD14140.1"/>
    </source>
</evidence>
<evidence type="ECO:0000313" key="2">
    <source>
        <dbReference type="Proteomes" id="UP000235672"/>
    </source>
</evidence>
<gene>
    <name evidence="1" type="ORF">NA56DRAFT_755042</name>
</gene>